<protein>
    <submittedName>
        <fullName evidence="1">Uncharacterized protein</fullName>
    </submittedName>
</protein>
<organism evidence="1 2">
    <name type="scientific">Agreia bicolorata</name>
    <dbReference type="NCBI Taxonomy" id="110935"/>
    <lineage>
        <taxon>Bacteria</taxon>
        <taxon>Bacillati</taxon>
        <taxon>Actinomycetota</taxon>
        <taxon>Actinomycetes</taxon>
        <taxon>Micrococcales</taxon>
        <taxon>Microbacteriaceae</taxon>
        <taxon>Agreia</taxon>
    </lineage>
</organism>
<dbReference type="EMBL" id="FUYG01000002">
    <property type="protein sequence ID" value="SKA85080.1"/>
    <property type="molecule type" value="Genomic_DNA"/>
</dbReference>
<proteinExistence type="predicted"/>
<evidence type="ECO:0000313" key="2">
    <source>
        <dbReference type="Proteomes" id="UP000189735"/>
    </source>
</evidence>
<dbReference type="Proteomes" id="UP000189735">
    <property type="component" value="Unassembled WGS sequence"/>
</dbReference>
<reference evidence="2" key="1">
    <citation type="submission" date="2017-02" db="EMBL/GenBank/DDBJ databases">
        <authorList>
            <person name="Varghese N."/>
            <person name="Submissions S."/>
        </authorList>
    </citation>
    <scope>NUCLEOTIDE SEQUENCE [LARGE SCALE GENOMIC DNA]</scope>
    <source>
        <strain evidence="2">VKM Ac-2052</strain>
    </source>
</reference>
<dbReference type="AlphaFoldDB" id="A0A1T4X5Y0"/>
<name>A0A1T4X5Y0_9MICO</name>
<dbReference type="RefSeq" id="WP_078713382.1">
    <property type="nucleotide sequence ID" value="NZ_FUYG01000002.1"/>
</dbReference>
<evidence type="ECO:0000313" key="1">
    <source>
        <dbReference type="EMBL" id="SKA85080.1"/>
    </source>
</evidence>
<sequence length="256" mass="27411">MEFFLIVLAIGFAVGLFFIVRSTVRYIRYTDASSDPDVGVNPQADYIFGRVGAQGTPAEAGPVPTVVDAPFSDAGAPSIAAMQVGMVFGNPGGRHPVTRYDIPDGLRLTLPELLQGLRRDLVDGDEACSIVAAGKAGTSDARLDSAARVAALRDDVGALEAVLAESTGGDPDDAVLDQVWIYVVLNRIAVSWESYAAPRDVLAASVRQFEWLDAELSAWLTILDDETDDSTLDAVWRQRLDDDVSRRATALAVRAD</sequence>
<gene>
    <name evidence="1" type="ORF">SAMN06295879_0697</name>
</gene>
<accession>A0A1T4X5Y0</accession>